<dbReference type="InterPro" id="IPR036291">
    <property type="entry name" value="NAD(P)-bd_dom_sf"/>
</dbReference>
<evidence type="ECO:0000256" key="1">
    <source>
        <dbReference type="ARBA" id="ARBA00006642"/>
    </source>
</evidence>
<dbReference type="Proteomes" id="UP001321582">
    <property type="component" value="Chromosome"/>
</dbReference>
<evidence type="ECO:0000256" key="11">
    <source>
        <dbReference type="ARBA" id="ARBA00049080"/>
    </source>
</evidence>
<comment type="catalytic activity">
    <reaction evidence="11 13">
        <text>(S)-2,3,4,5-tetrahydrodipicolinate + NADP(+) + H2O = (2S,4S)-4-hydroxy-2,3,4,5-tetrahydrodipicolinate + NADPH + H(+)</text>
        <dbReference type="Rhea" id="RHEA:35331"/>
        <dbReference type="ChEBI" id="CHEBI:15377"/>
        <dbReference type="ChEBI" id="CHEBI:15378"/>
        <dbReference type="ChEBI" id="CHEBI:16845"/>
        <dbReference type="ChEBI" id="CHEBI:57783"/>
        <dbReference type="ChEBI" id="CHEBI:58349"/>
        <dbReference type="ChEBI" id="CHEBI:67139"/>
        <dbReference type="EC" id="1.17.1.8"/>
    </reaction>
</comment>
<dbReference type="PANTHER" id="PTHR20836:SF0">
    <property type="entry name" value="4-HYDROXY-TETRAHYDRODIPICOLINATE REDUCTASE 1, CHLOROPLASTIC-RELATED"/>
    <property type="match status" value="1"/>
</dbReference>
<feature type="binding site" evidence="13">
    <location>
        <begin position="157"/>
        <end position="158"/>
    </location>
    <ligand>
        <name>(S)-2,3,4,5-tetrahydrodipicolinate</name>
        <dbReference type="ChEBI" id="CHEBI:16845"/>
    </ligand>
</feature>
<keyword evidence="3 13" id="KW-0028">Amino-acid biosynthesis</keyword>
<comment type="subcellular location">
    <subcellularLocation>
        <location evidence="13">Cytoplasm</location>
    </subcellularLocation>
</comment>
<dbReference type="GO" id="GO:0009089">
    <property type="term" value="P:lysine biosynthetic process via diaminopimelate"/>
    <property type="evidence" value="ECO:0007669"/>
    <property type="project" value="UniProtKB-UniRule"/>
</dbReference>
<keyword evidence="17" id="KW-1185">Reference proteome</keyword>
<evidence type="ECO:0000256" key="3">
    <source>
        <dbReference type="ARBA" id="ARBA00022605"/>
    </source>
</evidence>
<dbReference type="Pfam" id="PF01113">
    <property type="entry name" value="DapB_N"/>
    <property type="match status" value="1"/>
</dbReference>
<feature type="active site" description="Proton donor" evidence="13">
    <location>
        <position position="151"/>
    </location>
</feature>
<evidence type="ECO:0000259" key="14">
    <source>
        <dbReference type="Pfam" id="PF01113"/>
    </source>
</evidence>
<accession>A0AAU9DX45</accession>
<dbReference type="PIRSF" id="PIRSF000161">
    <property type="entry name" value="DHPR"/>
    <property type="match status" value="1"/>
</dbReference>
<feature type="binding site" evidence="13">
    <location>
        <position position="40"/>
    </location>
    <ligand>
        <name>NAD(+)</name>
        <dbReference type="ChEBI" id="CHEBI:57540"/>
    </ligand>
</feature>
<evidence type="ECO:0000313" key="16">
    <source>
        <dbReference type="EMBL" id="BDU49895.1"/>
    </source>
</evidence>
<feature type="binding site" evidence="13">
    <location>
        <begin position="8"/>
        <end position="13"/>
    </location>
    <ligand>
        <name>NAD(+)</name>
        <dbReference type="ChEBI" id="CHEBI:57540"/>
    </ligand>
</feature>
<protein>
    <recommendedName>
        <fullName evidence="10 13">4-hydroxy-tetrahydrodipicolinate reductase</fullName>
        <shortName evidence="13">HTPA reductase</shortName>
        <ecNumber evidence="10 13">1.17.1.8</ecNumber>
    </recommendedName>
</protein>
<sequence>MLKVGVIGALGKMGQETIKAVSNEDEMKVVAALDVVKTGEEIKIGENSYKISDSIEKASKNVDVFIDFTGPKSVKENAKQIIGLGKNLIIGATGILEAEINELRVLALENKVNVMIIPNFAIGAVLMMEFSKRAAKYFNEVEILEYHHPYKLDAPSGTAIKTAKLIQETKESREKLKGKEIIEGARGANVGDINIHSIRLNGFVASQEVIFGGAGQTLKIRHDSINRESFMPGVILALKNINEIEGVIYGMEAIL</sequence>
<dbReference type="PROSITE" id="PS01298">
    <property type="entry name" value="DAPB"/>
    <property type="match status" value="1"/>
</dbReference>
<dbReference type="InterPro" id="IPR023940">
    <property type="entry name" value="DHDPR_bac"/>
</dbReference>
<dbReference type="NCBIfam" id="TIGR00036">
    <property type="entry name" value="dapB"/>
    <property type="match status" value="1"/>
</dbReference>
<feature type="binding site" evidence="13">
    <location>
        <begin position="91"/>
        <end position="93"/>
    </location>
    <ligand>
        <name>NAD(+)</name>
        <dbReference type="ChEBI" id="CHEBI:57540"/>
    </ligand>
</feature>
<evidence type="ECO:0000256" key="6">
    <source>
        <dbReference type="ARBA" id="ARBA00023002"/>
    </source>
</evidence>
<dbReference type="InterPro" id="IPR022664">
    <property type="entry name" value="DapB_N_CS"/>
</dbReference>
<evidence type="ECO:0000256" key="2">
    <source>
        <dbReference type="ARBA" id="ARBA00022490"/>
    </source>
</evidence>
<feature type="domain" description="Dihydrodipicolinate reductase N-terminal" evidence="14">
    <location>
        <begin position="3"/>
        <end position="120"/>
    </location>
</feature>
<keyword evidence="8 13" id="KW-0457">Lysine biosynthesis</keyword>
<dbReference type="InterPro" id="IPR022663">
    <property type="entry name" value="DapB_C"/>
</dbReference>
<evidence type="ECO:0000256" key="9">
    <source>
        <dbReference type="ARBA" id="ARBA00037922"/>
    </source>
</evidence>
<evidence type="ECO:0000259" key="15">
    <source>
        <dbReference type="Pfam" id="PF05173"/>
    </source>
</evidence>
<gene>
    <name evidence="13 16" type="primary">dapB</name>
    <name evidence="16" type="ORF">HLVA_04640</name>
</gene>
<dbReference type="GO" id="GO:0051287">
    <property type="term" value="F:NAD binding"/>
    <property type="evidence" value="ECO:0007669"/>
    <property type="project" value="UniProtKB-UniRule"/>
</dbReference>
<dbReference type="GO" id="GO:0008839">
    <property type="term" value="F:4-hydroxy-tetrahydrodipicolinate reductase"/>
    <property type="evidence" value="ECO:0007669"/>
    <property type="project" value="UniProtKB-UniRule"/>
</dbReference>
<feature type="binding site" evidence="13">
    <location>
        <position position="148"/>
    </location>
    <ligand>
        <name>(S)-2,3,4,5-tetrahydrodipicolinate</name>
        <dbReference type="ChEBI" id="CHEBI:16845"/>
    </ligand>
</feature>
<dbReference type="HAMAP" id="MF_00102">
    <property type="entry name" value="DapB"/>
    <property type="match status" value="1"/>
</dbReference>
<comment type="subunit">
    <text evidence="13">Homotetramer.</text>
</comment>
<dbReference type="GO" id="GO:0050661">
    <property type="term" value="F:NADP binding"/>
    <property type="evidence" value="ECO:0007669"/>
    <property type="project" value="UniProtKB-UniRule"/>
</dbReference>
<feature type="active site" description="Proton donor/acceptor" evidence="13">
    <location>
        <position position="147"/>
    </location>
</feature>
<dbReference type="InterPro" id="IPR000846">
    <property type="entry name" value="DapB_N"/>
</dbReference>
<comment type="function">
    <text evidence="13">Catalyzes the conversion of 4-hydroxy-tetrahydrodipicolinate (HTPA) to tetrahydrodipicolinate.</text>
</comment>
<dbReference type="RefSeq" id="WP_307904836.1">
    <property type="nucleotide sequence ID" value="NZ_AP027059.1"/>
</dbReference>
<dbReference type="CDD" id="cd02274">
    <property type="entry name" value="DHDPR_N"/>
    <property type="match status" value="1"/>
</dbReference>
<evidence type="ECO:0000256" key="4">
    <source>
        <dbReference type="ARBA" id="ARBA00022857"/>
    </source>
</evidence>
<feature type="domain" description="Dihydrodipicolinate reductase C-terminal" evidence="15">
    <location>
        <begin position="123"/>
        <end position="255"/>
    </location>
</feature>
<evidence type="ECO:0000256" key="8">
    <source>
        <dbReference type="ARBA" id="ARBA00023154"/>
    </source>
</evidence>
<dbReference type="SUPFAM" id="SSF55347">
    <property type="entry name" value="Glyceraldehyde-3-phosphate dehydrogenase-like, C-terminal domain"/>
    <property type="match status" value="1"/>
</dbReference>
<dbReference type="Gene3D" id="3.40.50.720">
    <property type="entry name" value="NAD(P)-binding Rossmann-like Domain"/>
    <property type="match status" value="1"/>
</dbReference>
<evidence type="ECO:0000256" key="7">
    <source>
        <dbReference type="ARBA" id="ARBA00023027"/>
    </source>
</evidence>
<evidence type="ECO:0000256" key="10">
    <source>
        <dbReference type="ARBA" id="ARBA00038983"/>
    </source>
</evidence>
<keyword evidence="4 13" id="KW-0521">NADP</keyword>
<dbReference type="KEGG" id="haby:HLVA_04640"/>
<keyword evidence="2 13" id="KW-0963">Cytoplasm</keyword>
<evidence type="ECO:0000256" key="12">
    <source>
        <dbReference type="ARBA" id="ARBA00049396"/>
    </source>
</evidence>
<dbReference type="GO" id="GO:0016726">
    <property type="term" value="F:oxidoreductase activity, acting on CH or CH2 groups, NAD or NADP as acceptor"/>
    <property type="evidence" value="ECO:0007669"/>
    <property type="project" value="UniProtKB-UniRule"/>
</dbReference>
<comment type="caution">
    <text evidence="13">Lacks conserved residue(s) required for the propagation of feature annotation.</text>
</comment>
<dbReference type="SUPFAM" id="SSF51735">
    <property type="entry name" value="NAD(P)-binding Rossmann-fold domains"/>
    <property type="match status" value="1"/>
</dbReference>
<comment type="caution">
    <text evidence="13">Was originally thought to be a dihydrodipicolinate reductase (DHDPR), catalyzing the conversion of dihydrodipicolinate to tetrahydrodipicolinate. However, it was shown in E.coli that the substrate of the enzymatic reaction is not dihydrodipicolinate (DHDP) but in fact (2S,4S)-4-hydroxy-2,3,4,5-tetrahydrodipicolinic acid (HTPA), the product released by the DapA-catalyzed reaction.</text>
</comment>
<organism evidence="16 17">
    <name type="scientific">Haliovirga abyssi</name>
    <dbReference type="NCBI Taxonomy" id="2996794"/>
    <lineage>
        <taxon>Bacteria</taxon>
        <taxon>Fusobacteriati</taxon>
        <taxon>Fusobacteriota</taxon>
        <taxon>Fusobacteriia</taxon>
        <taxon>Fusobacteriales</taxon>
        <taxon>Haliovirgaceae</taxon>
        <taxon>Haliovirga</taxon>
    </lineage>
</organism>
<evidence type="ECO:0000313" key="17">
    <source>
        <dbReference type="Proteomes" id="UP001321582"/>
    </source>
</evidence>
<dbReference type="Pfam" id="PF05173">
    <property type="entry name" value="DapB_C"/>
    <property type="match status" value="1"/>
</dbReference>
<reference evidence="16 17" key="1">
    <citation type="submission" date="2022-11" db="EMBL/GenBank/DDBJ databases">
        <title>Haliovirga abyssi gen. nov., sp. nov., a mesophilic fermentative bacterium isolated from the Iheya North hydrothermal field and the proposal of Haliovirgaceae fam. nov.</title>
        <authorList>
            <person name="Miyazaki U."/>
            <person name="Tame A."/>
            <person name="Miyazaki J."/>
            <person name="Takai K."/>
            <person name="Sawayama S."/>
            <person name="Kitajima M."/>
            <person name="Okamoto A."/>
            <person name="Nakagawa S."/>
        </authorList>
    </citation>
    <scope>NUCLEOTIDE SEQUENCE [LARGE SCALE GENOMIC DNA]</scope>
    <source>
        <strain evidence="16 17">IC12</strain>
    </source>
</reference>
<dbReference type="FunFam" id="3.30.360.10:FF:000009">
    <property type="entry name" value="4-hydroxy-tetrahydrodipicolinate reductase"/>
    <property type="match status" value="1"/>
</dbReference>
<keyword evidence="6 13" id="KW-0560">Oxidoreductase</keyword>
<evidence type="ECO:0000256" key="13">
    <source>
        <dbReference type="HAMAP-Rule" id="MF_00102"/>
    </source>
</evidence>
<keyword evidence="7 13" id="KW-0520">NAD</keyword>
<comment type="similarity">
    <text evidence="1 13">Belongs to the DapB family.</text>
</comment>
<dbReference type="GO" id="GO:0005829">
    <property type="term" value="C:cytosol"/>
    <property type="evidence" value="ECO:0007669"/>
    <property type="project" value="TreeGrafter"/>
</dbReference>
<evidence type="ECO:0000256" key="5">
    <source>
        <dbReference type="ARBA" id="ARBA00022915"/>
    </source>
</evidence>
<dbReference type="AlphaFoldDB" id="A0AAU9DX45"/>
<dbReference type="GO" id="GO:0019877">
    <property type="term" value="P:diaminopimelate biosynthetic process"/>
    <property type="evidence" value="ECO:0007669"/>
    <property type="project" value="UniProtKB-UniRule"/>
</dbReference>
<dbReference type="Gene3D" id="3.30.360.10">
    <property type="entry name" value="Dihydrodipicolinate Reductase, domain 2"/>
    <property type="match status" value="1"/>
</dbReference>
<proteinExistence type="inferred from homology"/>
<dbReference type="PANTHER" id="PTHR20836">
    <property type="entry name" value="DIHYDRODIPICOLINATE REDUCTASE"/>
    <property type="match status" value="1"/>
</dbReference>
<keyword evidence="5 13" id="KW-0220">Diaminopimelate biosynthesis</keyword>
<comment type="catalytic activity">
    <reaction evidence="12 13">
        <text>(S)-2,3,4,5-tetrahydrodipicolinate + NAD(+) + H2O = (2S,4S)-4-hydroxy-2,3,4,5-tetrahydrodipicolinate + NADH + H(+)</text>
        <dbReference type="Rhea" id="RHEA:35323"/>
        <dbReference type="ChEBI" id="CHEBI:15377"/>
        <dbReference type="ChEBI" id="CHEBI:15378"/>
        <dbReference type="ChEBI" id="CHEBI:16845"/>
        <dbReference type="ChEBI" id="CHEBI:57540"/>
        <dbReference type="ChEBI" id="CHEBI:57945"/>
        <dbReference type="ChEBI" id="CHEBI:67139"/>
        <dbReference type="EC" id="1.17.1.8"/>
    </reaction>
</comment>
<dbReference type="EMBL" id="AP027059">
    <property type="protein sequence ID" value="BDU49895.1"/>
    <property type="molecule type" value="Genomic_DNA"/>
</dbReference>
<name>A0AAU9DX45_9FUSO</name>
<dbReference type="EC" id="1.17.1.8" evidence="10 13"/>
<comment type="pathway">
    <text evidence="9 13">Amino-acid biosynthesis; L-lysine biosynthesis via DAP pathway; (S)-tetrahydrodipicolinate from L-aspartate: step 4/4.</text>
</comment>